<dbReference type="RefSeq" id="WP_190884594.1">
    <property type="nucleotide sequence ID" value="NZ_JADEXS020000001.1"/>
</dbReference>
<dbReference type="EMBL" id="JADEXS010000238">
    <property type="protein sequence ID" value="MBE9024193.1"/>
    <property type="molecule type" value="Genomic_DNA"/>
</dbReference>
<keyword evidence="2" id="KW-1185">Reference proteome</keyword>
<reference evidence="1" key="1">
    <citation type="submission" date="2020-10" db="EMBL/GenBank/DDBJ databases">
        <authorList>
            <person name="Castelo-Branco R."/>
            <person name="Eusebio N."/>
            <person name="Adriana R."/>
            <person name="Vieira A."/>
            <person name="Brugerolle De Fraissinette N."/>
            <person name="Rezende De Castro R."/>
            <person name="Schneider M.P."/>
            <person name="Vasconcelos V."/>
            <person name="Leao P.N."/>
        </authorList>
    </citation>
    <scope>NUCLEOTIDE SEQUENCE</scope>
    <source>
        <strain evidence="1">LEGE 12446</strain>
    </source>
</reference>
<evidence type="ECO:0000313" key="2">
    <source>
        <dbReference type="Proteomes" id="UP000622533"/>
    </source>
</evidence>
<dbReference type="AlphaFoldDB" id="A0A8J7ACI7"/>
<proteinExistence type="predicted"/>
<organism evidence="1 2">
    <name type="scientific">Desmonostoc muscorum LEGE 12446</name>
    <dbReference type="NCBI Taxonomy" id="1828758"/>
    <lineage>
        <taxon>Bacteria</taxon>
        <taxon>Bacillati</taxon>
        <taxon>Cyanobacteriota</taxon>
        <taxon>Cyanophyceae</taxon>
        <taxon>Nostocales</taxon>
        <taxon>Nostocaceae</taxon>
        <taxon>Desmonostoc</taxon>
    </lineage>
</organism>
<comment type="caution">
    <text evidence="1">The sequence shown here is derived from an EMBL/GenBank/DDBJ whole genome shotgun (WGS) entry which is preliminary data.</text>
</comment>
<accession>A0A8J7ACI7</accession>
<dbReference type="Proteomes" id="UP000622533">
    <property type="component" value="Unassembled WGS sequence"/>
</dbReference>
<sequence>MSHITFEQEEIAVMTELNEEEISAVIGGTGSDDDFLDVGNVNILNGSLNDINVNVLGIQNTNVAAGLLGGLAKLFAAN</sequence>
<evidence type="ECO:0008006" key="3">
    <source>
        <dbReference type="Google" id="ProtNLM"/>
    </source>
</evidence>
<protein>
    <recommendedName>
        <fullName evidence="3">Bacteriocin</fullName>
    </recommendedName>
</protein>
<gene>
    <name evidence="1" type="ORF">IQ276_17710</name>
</gene>
<evidence type="ECO:0000313" key="1">
    <source>
        <dbReference type="EMBL" id="MBE9024193.1"/>
    </source>
</evidence>
<name>A0A8J7ACI7_DESMC</name>